<evidence type="ECO:0000256" key="1">
    <source>
        <dbReference type="SAM" id="MobiDB-lite"/>
    </source>
</evidence>
<gene>
    <name evidence="2" type="ORF">B9Z19DRAFT_1069363</name>
</gene>
<dbReference type="Proteomes" id="UP000244722">
    <property type="component" value="Unassembled WGS sequence"/>
</dbReference>
<organism evidence="2 3">
    <name type="scientific">Tuber borchii</name>
    <name type="common">White truffle</name>
    <dbReference type="NCBI Taxonomy" id="42251"/>
    <lineage>
        <taxon>Eukaryota</taxon>
        <taxon>Fungi</taxon>
        <taxon>Dikarya</taxon>
        <taxon>Ascomycota</taxon>
        <taxon>Pezizomycotina</taxon>
        <taxon>Pezizomycetes</taxon>
        <taxon>Pezizales</taxon>
        <taxon>Tuberaceae</taxon>
        <taxon>Tuber</taxon>
    </lineage>
</organism>
<comment type="caution">
    <text evidence="2">The sequence shown here is derived from an EMBL/GenBank/DDBJ whole genome shotgun (WGS) entry which is preliminary data.</text>
</comment>
<name>A0A2T6ZBU5_TUBBO</name>
<accession>A0A2T6ZBU5</accession>
<evidence type="ECO:0000313" key="3">
    <source>
        <dbReference type="Proteomes" id="UP000244722"/>
    </source>
</evidence>
<proteinExistence type="predicted"/>
<reference evidence="2 3" key="1">
    <citation type="submission" date="2017-04" db="EMBL/GenBank/DDBJ databases">
        <title>Draft genome sequence of Tuber borchii Vittad., a whitish edible truffle.</title>
        <authorList>
            <consortium name="DOE Joint Genome Institute"/>
            <person name="Murat C."/>
            <person name="Kuo A."/>
            <person name="Barry K.W."/>
            <person name="Clum A."/>
            <person name="Dockter R.B."/>
            <person name="Fauchery L."/>
            <person name="Iotti M."/>
            <person name="Kohler A."/>
            <person name="Labutti K."/>
            <person name="Lindquist E.A."/>
            <person name="Lipzen A."/>
            <person name="Ohm R.A."/>
            <person name="Wang M."/>
            <person name="Grigoriev I.V."/>
            <person name="Zambonelli A."/>
            <person name="Martin F.M."/>
        </authorList>
    </citation>
    <scope>NUCLEOTIDE SEQUENCE [LARGE SCALE GENOMIC DNA]</scope>
    <source>
        <strain evidence="2 3">Tbo3840</strain>
    </source>
</reference>
<sequence>MSSTLDAVLASIDQVEALSPDDFYRVIEHWKRRAAILWAGPALPMRGPAPPMQGNAPPTPATENNEPVAALMNPLHIPPGLPVPMMQQQTAKKRRQKSTASARSSNVNINGGGSDPSTPSTIGPSTWTTTARKRLDSKMLSLKDSTVPPPSNATLALAIEKLRYFIIRALHPVLHSPEKGGDNCLGLSMGPRISFNYDGYIHWIESSQQEGDEATRRLAQVWFFYKMADILTMFCDDEKRRGEGGNEQGRLQRGYDKLYIRNLICSSRRFRQLCVHMVGSERAEIFVFFKGELTLTDLKDMTASAAKMDETTAMLDVVLDDYLATVSTIEVPIGAGKQMDLTLVSNV</sequence>
<keyword evidence="3" id="KW-1185">Reference proteome</keyword>
<dbReference type="EMBL" id="NESQ01000438">
    <property type="protein sequence ID" value="PUU72953.1"/>
    <property type="molecule type" value="Genomic_DNA"/>
</dbReference>
<dbReference type="OrthoDB" id="5278234at2759"/>
<dbReference type="AlphaFoldDB" id="A0A2T6ZBU5"/>
<feature type="region of interest" description="Disordered" evidence="1">
    <location>
        <begin position="82"/>
        <end position="127"/>
    </location>
</feature>
<feature type="compositionally biased region" description="Polar residues" evidence="1">
    <location>
        <begin position="98"/>
        <end position="127"/>
    </location>
</feature>
<evidence type="ECO:0000313" key="2">
    <source>
        <dbReference type="EMBL" id="PUU72953.1"/>
    </source>
</evidence>
<protein>
    <submittedName>
        <fullName evidence="2">Uncharacterized protein</fullName>
    </submittedName>
</protein>